<dbReference type="PRINTS" id="PR00507">
    <property type="entry name" value="N12N6MTFRASE"/>
</dbReference>
<evidence type="ECO:0000256" key="1">
    <source>
        <dbReference type="ARBA" id="ARBA00022603"/>
    </source>
</evidence>
<evidence type="ECO:0000313" key="6">
    <source>
        <dbReference type="Proteomes" id="UP000543224"/>
    </source>
</evidence>
<dbReference type="Proteomes" id="UP000591948">
    <property type="component" value="Unassembled WGS sequence"/>
</dbReference>
<evidence type="ECO:0000313" key="5">
    <source>
        <dbReference type="EMBL" id="GFP27414.1"/>
    </source>
</evidence>
<keyword evidence="1" id="KW-0489">Methyltransferase</keyword>
<gene>
    <name evidence="4" type="ORF">HKBW3S25_00004</name>
    <name evidence="5" type="ORF">HKBW3S33_00827</name>
</gene>
<dbReference type="EMBL" id="BLRX01000001">
    <property type="protein sequence ID" value="GFP24566.1"/>
    <property type="molecule type" value="Genomic_DNA"/>
</dbReference>
<name>A0A6V8QCR1_9ACTN</name>
<dbReference type="InterPro" id="IPR003356">
    <property type="entry name" value="DNA_methylase_A-5"/>
</dbReference>
<evidence type="ECO:0000256" key="2">
    <source>
        <dbReference type="ARBA" id="ARBA00022679"/>
    </source>
</evidence>
<comment type="caution">
    <text evidence="5">The sequence shown here is derived from an EMBL/GenBank/DDBJ whole genome shotgun (WGS) entry which is preliminary data.</text>
</comment>
<dbReference type="EMBL" id="BLRY01000034">
    <property type="protein sequence ID" value="GFP27414.1"/>
    <property type="molecule type" value="Genomic_DNA"/>
</dbReference>
<proteinExistence type="predicted"/>
<organism evidence="5 7">
    <name type="scientific">Candidatus Hakubella thermalkaliphila</name>
    <dbReference type="NCBI Taxonomy" id="2754717"/>
    <lineage>
        <taxon>Bacteria</taxon>
        <taxon>Bacillati</taxon>
        <taxon>Actinomycetota</taxon>
        <taxon>Actinomycetota incertae sedis</taxon>
        <taxon>Candidatus Hakubellales</taxon>
        <taxon>Candidatus Hakubellaceae</taxon>
        <taxon>Candidatus Hakubella</taxon>
    </lineage>
</organism>
<dbReference type="PANTHER" id="PTHR33841">
    <property type="entry name" value="DNA METHYLTRANSFERASE YEEA-RELATED"/>
    <property type="match status" value="1"/>
</dbReference>
<keyword evidence="7" id="KW-1185">Reference proteome</keyword>
<sequence>MGPEIEKEIKSIARTLCKQIQDAASVSHNEAEFRSKVFRMIDEFATKMRLTIPLREEYTLINGRADAVYNRLVIEYEAPGSLRPYKDHRANQHAVEQVKSYASGLVRRERHRPERLAGVVLDGFYFIFIRSKEGSWHVDPPVRVDDHSTEYFLRLLASLSTELALIPDNLVRDFGENTPVSRKAASTFYDALTESPNPKVKTLFEQWSLQFSEVCNYAEVSKLDVQSFARAFGIREQRLEPFRLFFSIHTYYATFIKLLALQIVHYYAMPKLGTDLRQAAAFKSEQLKAYLQRMEQGGIFRELGIANLLEGDFFGWYLDIWDEAIYQALKEIVASLANYSLVTLDVDPEQTRDLLKKLYQNLMPRALRHNLGEYYTPDWLAERLLDMLEAGRFKGDPNRRLLDPACGSGTFLVIAIRRIRQYASKKMLPESEVLEKILANVVGFDLNPLAVISARTNYLLALGDLLQHRKGEINIPVYLCDSIMTPSESEDLFGQGVLKFNTAVGPFAVPRSLV</sequence>
<dbReference type="Pfam" id="PF02384">
    <property type="entry name" value="N6_Mtase"/>
    <property type="match status" value="1"/>
</dbReference>
<dbReference type="Proteomes" id="UP000543224">
    <property type="component" value="Unassembled WGS sequence"/>
</dbReference>
<dbReference type="Gene3D" id="3.40.50.150">
    <property type="entry name" value="Vaccinia Virus protein VP39"/>
    <property type="match status" value="1"/>
</dbReference>
<dbReference type="PANTHER" id="PTHR33841:SF4">
    <property type="entry name" value="RESTRICTION MODIFICATION SYSTEM DNA SPECIFICITY DOMAIN"/>
    <property type="match status" value="1"/>
</dbReference>
<keyword evidence="2" id="KW-0808">Transferase</keyword>
<dbReference type="InterPro" id="IPR029063">
    <property type="entry name" value="SAM-dependent_MTases_sf"/>
</dbReference>
<dbReference type="SUPFAM" id="SSF53335">
    <property type="entry name" value="S-adenosyl-L-methionine-dependent methyltransferases"/>
    <property type="match status" value="1"/>
</dbReference>
<dbReference type="GO" id="GO:0003677">
    <property type="term" value="F:DNA binding"/>
    <property type="evidence" value="ECO:0007669"/>
    <property type="project" value="InterPro"/>
</dbReference>
<evidence type="ECO:0000259" key="3">
    <source>
        <dbReference type="Pfam" id="PF02384"/>
    </source>
</evidence>
<dbReference type="GO" id="GO:0032259">
    <property type="term" value="P:methylation"/>
    <property type="evidence" value="ECO:0007669"/>
    <property type="project" value="UniProtKB-KW"/>
</dbReference>
<dbReference type="GO" id="GO:0008170">
    <property type="term" value="F:N-methyltransferase activity"/>
    <property type="evidence" value="ECO:0007669"/>
    <property type="project" value="InterPro"/>
</dbReference>
<evidence type="ECO:0000313" key="7">
    <source>
        <dbReference type="Proteomes" id="UP000591948"/>
    </source>
</evidence>
<protein>
    <recommendedName>
        <fullName evidence="3">DNA methylase adenine-specific domain-containing protein</fullName>
    </recommendedName>
</protein>
<dbReference type="InterPro" id="IPR050953">
    <property type="entry name" value="N4_N6_ade-DNA_methylase"/>
</dbReference>
<dbReference type="RefSeq" id="WP_176233295.1">
    <property type="nucleotide sequence ID" value="NZ_BLRY01000034.1"/>
</dbReference>
<evidence type="ECO:0000313" key="4">
    <source>
        <dbReference type="EMBL" id="GFP24566.1"/>
    </source>
</evidence>
<feature type="domain" description="DNA methylase adenine-specific" evidence="3">
    <location>
        <begin position="352"/>
        <end position="460"/>
    </location>
</feature>
<accession>A0A6V8QCR1</accession>
<dbReference type="AlphaFoldDB" id="A0A6V8QCR1"/>
<reference evidence="6 7" key="1">
    <citation type="journal article" date="2020" name="Front. Microbiol.">
        <title>Single-cell genomics of novel Actinobacteria with the Wood-Ljungdahl pathway discovered in a serpentinizing system.</title>
        <authorList>
            <person name="Merino N."/>
            <person name="Kawai M."/>
            <person name="Boyd E.S."/>
            <person name="Colman D.R."/>
            <person name="McGlynn S.E."/>
            <person name="Nealson K.H."/>
            <person name="Kurokawa K."/>
            <person name="Hongoh Y."/>
        </authorList>
    </citation>
    <scope>NUCLEOTIDE SEQUENCE [LARGE SCALE GENOMIC DNA]</scope>
    <source>
        <strain evidence="4 6">S25</strain>
        <strain evidence="5 7">S33</strain>
    </source>
</reference>